<reference evidence="2 3" key="1">
    <citation type="submission" date="2016-02" db="EMBL/GenBank/DDBJ databases">
        <title>Draft Genome for Tepidibacillus decaturensis nov. sp. Strain Z9, an Anaerobic, Moderately Thermophilic and Heterotrophic Bacterium from Deep Subsurface of the Illinois Basin, USA.</title>
        <authorList>
            <person name="Dong Y."/>
            <person name="Chang J.Y."/>
            <person name="Sanford R."/>
            <person name="Fouke B.W."/>
        </authorList>
    </citation>
    <scope>NUCLEOTIDE SEQUENCE [LARGE SCALE GENOMIC DNA]</scope>
    <source>
        <strain evidence="2 3">Z9</strain>
    </source>
</reference>
<evidence type="ECO:0000256" key="1">
    <source>
        <dbReference type="SAM" id="Coils"/>
    </source>
</evidence>
<dbReference type="Proteomes" id="UP000070352">
    <property type="component" value="Unassembled WGS sequence"/>
</dbReference>
<sequence length="136" mass="16100">MKIKIPVPVKMVVTNQSKQLLVTEIEQSMKQIKVELEQLKFQQKKLLTEAEKKGKEAVRIVQDRIGYEHQKRKEKLEQLVVQLEQVEKLNIGDEIFHSTVDTEIEVNVGDHWDQIFHRYEIIIKDGIITEIRKRVE</sequence>
<accession>A0A135L3S5</accession>
<protein>
    <recommendedName>
        <fullName evidence="4">16S rRNA processing protein RimM</fullName>
    </recommendedName>
</protein>
<evidence type="ECO:0008006" key="4">
    <source>
        <dbReference type="Google" id="ProtNLM"/>
    </source>
</evidence>
<dbReference type="STRING" id="1413211.U473_06385"/>
<dbReference type="EMBL" id="LSKU01000001">
    <property type="protein sequence ID" value="KXG43684.1"/>
    <property type="molecule type" value="Genomic_DNA"/>
</dbReference>
<dbReference type="OrthoDB" id="2375961at2"/>
<keyword evidence="3" id="KW-1185">Reference proteome</keyword>
<dbReference type="Pfam" id="PF11068">
    <property type="entry name" value="YlqD"/>
    <property type="match status" value="1"/>
</dbReference>
<dbReference type="RefSeq" id="WP_068724483.1">
    <property type="nucleotide sequence ID" value="NZ_LSKU01000001.1"/>
</dbReference>
<evidence type="ECO:0000313" key="3">
    <source>
        <dbReference type="Proteomes" id="UP000070352"/>
    </source>
</evidence>
<name>A0A135L3S5_9BACI</name>
<dbReference type="InterPro" id="IPR021297">
    <property type="entry name" value="YlqD"/>
</dbReference>
<evidence type="ECO:0000313" key="2">
    <source>
        <dbReference type="EMBL" id="KXG43684.1"/>
    </source>
</evidence>
<proteinExistence type="predicted"/>
<comment type="caution">
    <text evidence="2">The sequence shown here is derived from an EMBL/GenBank/DDBJ whole genome shotgun (WGS) entry which is preliminary data.</text>
</comment>
<keyword evidence="1" id="KW-0175">Coiled coil</keyword>
<organism evidence="2 3">
    <name type="scientific">Tepidibacillus decaturensis</name>
    <dbReference type="NCBI Taxonomy" id="1413211"/>
    <lineage>
        <taxon>Bacteria</taxon>
        <taxon>Bacillati</taxon>
        <taxon>Bacillota</taxon>
        <taxon>Bacilli</taxon>
        <taxon>Bacillales</taxon>
        <taxon>Bacillaceae</taxon>
        <taxon>Tepidibacillus</taxon>
    </lineage>
</organism>
<feature type="coiled-coil region" evidence="1">
    <location>
        <begin position="22"/>
        <end position="89"/>
    </location>
</feature>
<gene>
    <name evidence="2" type="ORF">U473_06385</name>
</gene>
<dbReference type="AlphaFoldDB" id="A0A135L3S5"/>
<dbReference type="Gene3D" id="6.10.140.1110">
    <property type="match status" value="1"/>
</dbReference>